<keyword evidence="1" id="KW-0489">Methyltransferase</keyword>
<dbReference type="RefSeq" id="WP_224524700.1">
    <property type="nucleotide sequence ID" value="NZ_JAIUJR010000001.1"/>
</dbReference>
<dbReference type="InterPro" id="IPR029063">
    <property type="entry name" value="SAM-dependent_MTases_sf"/>
</dbReference>
<dbReference type="CDD" id="cd02440">
    <property type="entry name" value="AdoMet_MTases"/>
    <property type="match status" value="1"/>
</dbReference>
<proteinExistence type="predicted"/>
<dbReference type="SUPFAM" id="SSF53335">
    <property type="entry name" value="S-adenosyl-L-methionine-dependent methyltransferases"/>
    <property type="match status" value="1"/>
</dbReference>
<reference evidence="2" key="1">
    <citation type="submission" date="2023-07" db="EMBL/GenBank/DDBJ databases">
        <authorList>
            <person name="Yue Y."/>
        </authorList>
    </citation>
    <scope>NUCLEOTIDE SEQUENCE [LARGE SCALE GENOMIC DNA]</scope>
    <source>
        <strain evidence="2">D23</strain>
    </source>
</reference>
<evidence type="ECO:0000313" key="2">
    <source>
        <dbReference type="Proteomes" id="UP001198901"/>
    </source>
</evidence>
<dbReference type="GO" id="GO:0032259">
    <property type="term" value="P:methylation"/>
    <property type="evidence" value="ECO:0007669"/>
    <property type="project" value="UniProtKB-KW"/>
</dbReference>
<evidence type="ECO:0000313" key="1">
    <source>
        <dbReference type="EMBL" id="MCA0131275.1"/>
    </source>
</evidence>
<dbReference type="GO" id="GO:0008168">
    <property type="term" value="F:methyltransferase activity"/>
    <property type="evidence" value="ECO:0007669"/>
    <property type="project" value="UniProtKB-KW"/>
</dbReference>
<gene>
    <name evidence="1" type="ORF">LBU54_01675</name>
</gene>
<dbReference type="Pfam" id="PF13489">
    <property type="entry name" value="Methyltransf_23"/>
    <property type="match status" value="1"/>
</dbReference>
<keyword evidence="2" id="KW-1185">Reference proteome</keyword>
<sequence length="289" mass="33459">MNQSTYLKVKDHSVSGEEFQLILNEDLQMLETFPKPTEEKLSQYYKSEDYISHTDSKRNVFEYAYHIIRSRALRNKLKLINSFDTEAKDLLDIGCGTGDFLRTAQNSGWSITGIEPNVQARTIANDKTGNKVFEAEQLLSIEENSFDVITLWHVLEHLPKLETHISLFKNLLKPNGFLVVAVPNFKSYDAQHYKSFWAAYDVPRHLWHFSRQSIKHLFGKFGFTVVSTRPMIFDSFYVSLLSEKYKSDFMNPIKAFWIGLLSNIKARDSKEYSSLIYIIKKTSTLSLAL</sequence>
<protein>
    <submittedName>
        <fullName evidence="1">Class I SAM-dependent methyltransferase</fullName>
    </submittedName>
</protein>
<accession>A0ABS7XMN6</accession>
<dbReference type="Proteomes" id="UP001198901">
    <property type="component" value="Unassembled WGS sequence"/>
</dbReference>
<name>A0ABS7XMN6_9FLAO</name>
<keyword evidence="1" id="KW-0808">Transferase</keyword>
<organism evidence="1 2">
    <name type="scientific">Winogradskyella alexanderae</name>
    <dbReference type="NCBI Taxonomy" id="2877123"/>
    <lineage>
        <taxon>Bacteria</taxon>
        <taxon>Pseudomonadati</taxon>
        <taxon>Bacteroidota</taxon>
        <taxon>Flavobacteriia</taxon>
        <taxon>Flavobacteriales</taxon>
        <taxon>Flavobacteriaceae</taxon>
        <taxon>Winogradskyella</taxon>
    </lineage>
</organism>
<dbReference type="Gene3D" id="3.40.50.150">
    <property type="entry name" value="Vaccinia Virus protein VP39"/>
    <property type="match status" value="1"/>
</dbReference>
<dbReference type="EMBL" id="JAIUJR010000001">
    <property type="protein sequence ID" value="MCA0131275.1"/>
    <property type="molecule type" value="Genomic_DNA"/>
</dbReference>
<dbReference type="PANTHER" id="PTHR43861">
    <property type="entry name" value="TRANS-ACONITATE 2-METHYLTRANSFERASE-RELATED"/>
    <property type="match status" value="1"/>
</dbReference>
<comment type="caution">
    <text evidence="1">The sequence shown here is derived from an EMBL/GenBank/DDBJ whole genome shotgun (WGS) entry which is preliminary data.</text>
</comment>